<dbReference type="PRINTS" id="PR01270">
    <property type="entry name" value="HDASUPER"/>
</dbReference>
<sequence>MKAAVIYHPHFYEKGYFILKDRVKPGFDGLAALIRQNKLQHLIPEIDSETEELLASTHSSGHIASVKSEGEHMTALLSAAGVVQAAAKLARAELDFAFCFVGAAGHHASHDSYWGFCFYNDAVMAVKKLRQLGVNKIMIVDVDPHFGDGTRNLLGHDQDIIHINFFGNSGVRKFDPVLQNYDVPVPGYGDNSFLQEMDLVFSQQEWDFEFLMVIFGHDSHDKDYGNCRLTFAAFPAMAQKIKDLAVDRPVLFILSGGENPDVASVVIPAVIEVFLR</sequence>
<dbReference type="SUPFAM" id="SSF52768">
    <property type="entry name" value="Arginase/deacetylase"/>
    <property type="match status" value="1"/>
</dbReference>
<dbReference type="GO" id="GO:0004407">
    <property type="term" value="F:histone deacetylase activity"/>
    <property type="evidence" value="ECO:0007669"/>
    <property type="project" value="TreeGrafter"/>
</dbReference>
<dbReference type="AlphaFoldDB" id="A0A0W8E3Z1"/>
<dbReference type="Pfam" id="PF00850">
    <property type="entry name" value="Hist_deacetyl"/>
    <property type="match status" value="1"/>
</dbReference>
<dbReference type="InterPro" id="IPR023801">
    <property type="entry name" value="His_deacetylse_dom"/>
</dbReference>
<gene>
    <name evidence="2" type="ORF">ASZ90_019164</name>
</gene>
<feature type="domain" description="Histone deacetylase" evidence="1">
    <location>
        <begin position="62"/>
        <end position="272"/>
    </location>
</feature>
<dbReference type="InterPro" id="IPR000286">
    <property type="entry name" value="HDACs"/>
</dbReference>
<reference evidence="2" key="1">
    <citation type="journal article" date="2015" name="Proc. Natl. Acad. Sci. U.S.A.">
        <title>Networks of energetic and metabolic interactions define dynamics in microbial communities.</title>
        <authorList>
            <person name="Embree M."/>
            <person name="Liu J.K."/>
            <person name="Al-Bassam M.M."/>
            <person name="Zengler K."/>
        </authorList>
    </citation>
    <scope>NUCLEOTIDE SEQUENCE</scope>
</reference>
<dbReference type="InterPro" id="IPR023696">
    <property type="entry name" value="Ureohydrolase_dom_sf"/>
</dbReference>
<proteinExistence type="predicted"/>
<dbReference type="GO" id="GO:0040029">
    <property type="term" value="P:epigenetic regulation of gene expression"/>
    <property type="evidence" value="ECO:0007669"/>
    <property type="project" value="TreeGrafter"/>
</dbReference>
<dbReference type="InterPro" id="IPR037138">
    <property type="entry name" value="His_deacetylse_dom_sf"/>
</dbReference>
<organism evidence="2">
    <name type="scientific">hydrocarbon metagenome</name>
    <dbReference type="NCBI Taxonomy" id="938273"/>
    <lineage>
        <taxon>unclassified sequences</taxon>
        <taxon>metagenomes</taxon>
        <taxon>ecological metagenomes</taxon>
    </lineage>
</organism>
<evidence type="ECO:0000259" key="1">
    <source>
        <dbReference type="Pfam" id="PF00850"/>
    </source>
</evidence>
<dbReference type="Gene3D" id="3.40.800.20">
    <property type="entry name" value="Histone deacetylase domain"/>
    <property type="match status" value="1"/>
</dbReference>
<dbReference type="PANTHER" id="PTHR10625">
    <property type="entry name" value="HISTONE DEACETYLASE HDAC1-RELATED"/>
    <property type="match status" value="1"/>
</dbReference>
<dbReference type="EMBL" id="LNQE01001882">
    <property type="protein sequence ID" value="KUG03376.1"/>
    <property type="molecule type" value="Genomic_DNA"/>
</dbReference>
<comment type="caution">
    <text evidence="2">The sequence shown here is derived from an EMBL/GenBank/DDBJ whole genome shotgun (WGS) entry which is preliminary data.</text>
</comment>
<accession>A0A0W8E3Z1</accession>
<protein>
    <submittedName>
        <fullName evidence="2">Histone deacetylase family protein</fullName>
    </submittedName>
</protein>
<evidence type="ECO:0000313" key="2">
    <source>
        <dbReference type="EMBL" id="KUG03376.1"/>
    </source>
</evidence>
<name>A0A0W8E3Z1_9ZZZZ</name>